<evidence type="ECO:0000256" key="3">
    <source>
        <dbReference type="ARBA" id="ARBA00022741"/>
    </source>
</evidence>
<dbReference type="InterPro" id="IPR050173">
    <property type="entry name" value="ABC_transporter_C-like"/>
</dbReference>
<dbReference type="OrthoDB" id="6500128at2759"/>
<dbReference type="PANTHER" id="PTHR24223">
    <property type="entry name" value="ATP-BINDING CASSETTE SUB-FAMILY C"/>
    <property type="match status" value="1"/>
</dbReference>
<comment type="similarity">
    <text evidence="2">Belongs to the ABC transporter superfamily. ABCC family. Conjugate transporter (TC 3.A.1.208) subfamily.</text>
</comment>
<evidence type="ECO:0000313" key="6">
    <source>
        <dbReference type="EMBL" id="KAJ7370545.1"/>
    </source>
</evidence>
<dbReference type="GO" id="GO:0016020">
    <property type="term" value="C:membrane"/>
    <property type="evidence" value="ECO:0007669"/>
    <property type="project" value="UniProtKB-SubCell"/>
</dbReference>
<dbReference type="GO" id="GO:0005524">
    <property type="term" value="F:ATP binding"/>
    <property type="evidence" value="ECO:0007669"/>
    <property type="project" value="UniProtKB-KW"/>
</dbReference>
<evidence type="ECO:0000256" key="1">
    <source>
        <dbReference type="ARBA" id="ARBA00004141"/>
    </source>
</evidence>
<name>A0A9X0CP60_9CNID</name>
<feature type="region of interest" description="Disordered" evidence="5">
    <location>
        <begin position="1"/>
        <end position="22"/>
    </location>
</feature>
<comment type="subcellular location">
    <subcellularLocation>
        <location evidence="1">Membrane</location>
        <topology evidence="1">Multi-pass membrane protein</topology>
    </subcellularLocation>
</comment>
<evidence type="ECO:0000256" key="2">
    <source>
        <dbReference type="ARBA" id="ARBA00009726"/>
    </source>
</evidence>
<organism evidence="6 7">
    <name type="scientific">Desmophyllum pertusum</name>
    <dbReference type="NCBI Taxonomy" id="174260"/>
    <lineage>
        <taxon>Eukaryota</taxon>
        <taxon>Metazoa</taxon>
        <taxon>Cnidaria</taxon>
        <taxon>Anthozoa</taxon>
        <taxon>Hexacorallia</taxon>
        <taxon>Scleractinia</taxon>
        <taxon>Caryophylliina</taxon>
        <taxon>Caryophylliidae</taxon>
        <taxon>Desmophyllum</taxon>
    </lineage>
</organism>
<gene>
    <name evidence="6" type="ORF">OS493_031551</name>
</gene>
<dbReference type="GO" id="GO:0042626">
    <property type="term" value="F:ATPase-coupled transmembrane transporter activity"/>
    <property type="evidence" value="ECO:0007669"/>
    <property type="project" value="TreeGrafter"/>
</dbReference>
<sequence length="235" mass="26730">MTTKGYRKITGAEDEEENTSHPLNTANCFSMLTFWWMNSVFRTGSERPLEKSDFLPIHEKDRTRDLTEHLQTQWNNDVDRSNKELGTKPRLWKTLLSTISLKEMSFLWSILTIDSAGRVFQPLLLGYLIHVLTFEPEKRLLACSMSLLLALSGLLTSCSHYVSYQCELLGMRLSSAIKGIIYLKNGHPSLSLDLSQWDKGVDALLLFLVVKQGAFSNHLTEGMDVIYAIQAIEKL</sequence>
<reference evidence="6" key="1">
    <citation type="submission" date="2023-01" db="EMBL/GenBank/DDBJ databases">
        <title>Genome assembly of the deep-sea coral Lophelia pertusa.</title>
        <authorList>
            <person name="Herrera S."/>
            <person name="Cordes E."/>
        </authorList>
    </citation>
    <scope>NUCLEOTIDE SEQUENCE</scope>
    <source>
        <strain evidence="6">USNM1676648</strain>
        <tissue evidence="6">Polyp</tissue>
    </source>
</reference>
<dbReference type="PANTHER" id="PTHR24223:SF456">
    <property type="entry name" value="MULTIDRUG RESISTANCE-ASSOCIATED PROTEIN LETHAL(2)03659"/>
    <property type="match status" value="1"/>
</dbReference>
<keyword evidence="7" id="KW-1185">Reference proteome</keyword>
<keyword evidence="4" id="KW-0067">ATP-binding</keyword>
<evidence type="ECO:0000313" key="7">
    <source>
        <dbReference type="Proteomes" id="UP001163046"/>
    </source>
</evidence>
<dbReference type="AlphaFoldDB" id="A0A9X0CP60"/>
<comment type="caution">
    <text evidence="6">The sequence shown here is derived from an EMBL/GenBank/DDBJ whole genome shotgun (WGS) entry which is preliminary data.</text>
</comment>
<protein>
    <submittedName>
        <fullName evidence="6">Uncharacterized protein</fullName>
    </submittedName>
</protein>
<evidence type="ECO:0000256" key="4">
    <source>
        <dbReference type="ARBA" id="ARBA00022840"/>
    </source>
</evidence>
<dbReference type="Proteomes" id="UP001163046">
    <property type="component" value="Unassembled WGS sequence"/>
</dbReference>
<proteinExistence type="inferred from homology"/>
<keyword evidence="3" id="KW-0547">Nucleotide-binding</keyword>
<dbReference type="EMBL" id="MU826862">
    <property type="protein sequence ID" value="KAJ7370545.1"/>
    <property type="molecule type" value="Genomic_DNA"/>
</dbReference>
<accession>A0A9X0CP60</accession>
<evidence type="ECO:0000256" key="5">
    <source>
        <dbReference type="SAM" id="MobiDB-lite"/>
    </source>
</evidence>